<protein>
    <recommendedName>
        <fullName evidence="2">EF-hand domain-containing protein</fullName>
    </recommendedName>
</protein>
<dbReference type="PROSITE" id="PS50222">
    <property type="entry name" value="EF_HAND_2"/>
    <property type="match status" value="1"/>
</dbReference>
<dbReference type="InterPro" id="IPR052603">
    <property type="entry name" value="EFCB6"/>
</dbReference>
<feature type="non-terminal residue" evidence="3">
    <location>
        <position position="1"/>
    </location>
</feature>
<dbReference type="GO" id="GO:0005509">
    <property type="term" value="F:calcium ion binding"/>
    <property type="evidence" value="ECO:0007669"/>
    <property type="project" value="InterPro"/>
</dbReference>
<dbReference type="PANTHER" id="PTHR20875">
    <property type="entry name" value="EF-HAND CALCIUM-BINDING DOMAIN-CONTAINING PROTEIN 6-RELATED"/>
    <property type="match status" value="1"/>
</dbReference>
<feature type="region of interest" description="Disordered" evidence="1">
    <location>
        <begin position="1"/>
        <end position="25"/>
    </location>
</feature>
<name>A0A816HLL8_ADIRI</name>
<evidence type="ECO:0000259" key="2">
    <source>
        <dbReference type="PROSITE" id="PS50222"/>
    </source>
</evidence>
<dbReference type="AlphaFoldDB" id="A0A816HLL8"/>
<feature type="domain" description="EF-hand" evidence="2">
    <location>
        <begin position="52"/>
        <end position="87"/>
    </location>
</feature>
<reference evidence="3" key="1">
    <citation type="submission" date="2021-02" db="EMBL/GenBank/DDBJ databases">
        <authorList>
            <person name="Nowell W R."/>
        </authorList>
    </citation>
    <scope>NUCLEOTIDE SEQUENCE</scope>
</reference>
<comment type="caution">
    <text evidence="3">The sequence shown here is derived from an EMBL/GenBank/DDBJ whole genome shotgun (WGS) entry which is preliminary data.</text>
</comment>
<sequence length="213" mass="25788">LRQFGYSKRSAHYPNAKQNPPQKGDRDYLLTSNKLYADTILVHQTTKQFIKNNWNQFQREFTQIDPYRTGFIHSEEFDEIFQELYPNIIQQDLDFIKKHFQNTNDSRINYIEFLKQYSPNDELFYENEQRMRRPPTTMNENIRRNASQRSDINDVSMKIRRKLSHSYKQIRRSFKQEDLTNCGSISIKAFKDILNEYKCLLNDEEFYLLISQL</sequence>
<accession>A0A816HLL8</accession>
<proteinExistence type="predicted"/>
<keyword evidence="4" id="KW-1185">Reference proteome</keyword>
<gene>
    <name evidence="3" type="ORF">XAT740_LOCUS62851</name>
</gene>
<evidence type="ECO:0000313" key="4">
    <source>
        <dbReference type="Proteomes" id="UP000663828"/>
    </source>
</evidence>
<dbReference type="Gene3D" id="1.10.238.10">
    <property type="entry name" value="EF-hand"/>
    <property type="match status" value="2"/>
</dbReference>
<dbReference type="EMBL" id="CAJNOR010018322">
    <property type="protein sequence ID" value="CAF1688436.1"/>
    <property type="molecule type" value="Genomic_DNA"/>
</dbReference>
<dbReference type="Proteomes" id="UP000663828">
    <property type="component" value="Unassembled WGS sequence"/>
</dbReference>
<feature type="non-terminal residue" evidence="3">
    <location>
        <position position="213"/>
    </location>
</feature>
<evidence type="ECO:0000256" key="1">
    <source>
        <dbReference type="SAM" id="MobiDB-lite"/>
    </source>
</evidence>
<evidence type="ECO:0000313" key="3">
    <source>
        <dbReference type="EMBL" id="CAF1688436.1"/>
    </source>
</evidence>
<dbReference type="InterPro" id="IPR002048">
    <property type="entry name" value="EF_hand_dom"/>
</dbReference>
<dbReference type="PANTHER" id="PTHR20875:SF5">
    <property type="entry name" value="EF-HAND DOMAIN-CONTAINING PROTEIN"/>
    <property type="match status" value="1"/>
</dbReference>
<organism evidence="3 4">
    <name type="scientific">Adineta ricciae</name>
    <name type="common">Rotifer</name>
    <dbReference type="NCBI Taxonomy" id="249248"/>
    <lineage>
        <taxon>Eukaryota</taxon>
        <taxon>Metazoa</taxon>
        <taxon>Spiralia</taxon>
        <taxon>Gnathifera</taxon>
        <taxon>Rotifera</taxon>
        <taxon>Eurotatoria</taxon>
        <taxon>Bdelloidea</taxon>
        <taxon>Adinetida</taxon>
        <taxon>Adinetidae</taxon>
        <taxon>Adineta</taxon>
    </lineage>
</organism>
<dbReference type="InterPro" id="IPR011992">
    <property type="entry name" value="EF-hand-dom_pair"/>
</dbReference>
<dbReference type="SUPFAM" id="SSF47473">
    <property type="entry name" value="EF-hand"/>
    <property type="match status" value="1"/>
</dbReference>